<reference evidence="6 7" key="1">
    <citation type="journal article" date="2019" name="Microorganisms">
        <title>Genome Insights into the Novel Species Microvirga brassicacearum, a Rapeseed Endophyte with Biotechnological Potential.</title>
        <authorList>
            <person name="Jimenez-Gomez A."/>
            <person name="Saati-Santamaria Z."/>
            <person name="Igual J.M."/>
            <person name="Rivas R."/>
            <person name="Mateos P.F."/>
            <person name="Garcia-Fraile P."/>
        </authorList>
    </citation>
    <scope>NUCLEOTIDE SEQUENCE [LARGE SCALE GENOMIC DNA]</scope>
    <source>
        <strain evidence="6 7">CDVBN77</strain>
    </source>
</reference>
<comment type="caution">
    <text evidence="6">The sequence shown here is derived from an EMBL/GenBank/DDBJ whole genome shotgun (WGS) entry which is preliminary data.</text>
</comment>
<dbReference type="InterPro" id="IPR011711">
    <property type="entry name" value="GntR_C"/>
</dbReference>
<dbReference type="GO" id="GO:0003700">
    <property type="term" value="F:DNA-binding transcription factor activity"/>
    <property type="evidence" value="ECO:0007669"/>
    <property type="project" value="InterPro"/>
</dbReference>
<protein>
    <submittedName>
        <fullName evidence="6">FadR family transcriptional regulator</fullName>
    </submittedName>
</protein>
<dbReference type="OrthoDB" id="7347280at2"/>
<evidence type="ECO:0000256" key="3">
    <source>
        <dbReference type="ARBA" id="ARBA00023163"/>
    </source>
</evidence>
<dbReference type="RefSeq" id="WP_150944876.1">
    <property type="nucleotide sequence ID" value="NZ_VCMV01000016.1"/>
</dbReference>
<evidence type="ECO:0000313" key="7">
    <source>
        <dbReference type="Proteomes" id="UP000325684"/>
    </source>
</evidence>
<dbReference type="Pfam" id="PF07729">
    <property type="entry name" value="FCD"/>
    <property type="match status" value="1"/>
</dbReference>
<dbReference type="PANTHER" id="PTHR43537:SF5">
    <property type="entry name" value="UXU OPERON TRANSCRIPTIONAL REGULATOR"/>
    <property type="match status" value="1"/>
</dbReference>
<dbReference type="EMBL" id="VCMV01000016">
    <property type="protein sequence ID" value="KAB0266779.1"/>
    <property type="molecule type" value="Genomic_DNA"/>
</dbReference>
<dbReference type="Pfam" id="PF00392">
    <property type="entry name" value="GntR"/>
    <property type="match status" value="1"/>
</dbReference>
<dbReference type="SUPFAM" id="SSF46785">
    <property type="entry name" value="Winged helix' DNA-binding domain"/>
    <property type="match status" value="1"/>
</dbReference>
<evidence type="ECO:0000256" key="1">
    <source>
        <dbReference type="ARBA" id="ARBA00023015"/>
    </source>
</evidence>
<keyword evidence="2" id="KW-0238">DNA-binding</keyword>
<name>A0A5N3PAL6_9HYPH</name>
<dbReference type="CDD" id="cd07377">
    <property type="entry name" value="WHTH_GntR"/>
    <property type="match status" value="1"/>
</dbReference>
<evidence type="ECO:0000259" key="5">
    <source>
        <dbReference type="PROSITE" id="PS50949"/>
    </source>
</evidence>
<dbReference type="InterPro" id="IPR036390">
    <property type="entry name" value="WH_DNA-bd_sf"/>
</dbReference>
<feature type="compositionally biased region" description="Polar residues" evidence="4">
    <location>
        <begin position="22"/>
        <end position="32"/>
    </location>
</feature>
<dbReference type="PROSITE" id="PS50949">
    <property type="entry name" value="HTH_GNTR"/>
    <property type="match status" value="1"/>
</dbReference>
<dbReference type="InterPro" id="IPR036388">
    <property type="entry name" value="WH-like_DNA-bd_sf"/>
</dbReference>
<sequence>MAVFQRSCLTNSGLLRWRMSRSETSPTASPTERSPGRRRNLAEQVFSHLAARISDGDLPLGQRLPTEFELARTMGVSRAVVREAISRLKQDGLVEARQGSGAYVTSTRPAGSFRFNREELDGDHAQLAQVFELRLGLEGDAAGYAAARRSDSDLAQISDCLAAIATDIRNGNDGIDADFAFHGAIAKATGNAFILQLVDLLGVQLKDSIRVARLNSSSHRGRPEAVLAEHTEIFDAIVDKRIDAARGAARRHVMNAAKRLGLSIGI</sequence>
<dbReference type="PRINTS" id="PR00035">
    <property type="entry name" value="HTHGNTR"/>
</dbReference>
<proteinExistence type="predicted"/>
<accession>A0A5N3PAL6</accession>
<gene>
    <name evidence="6" type="ORF">FEZ63_12450</name>
</gene>
<dbReference type="InterPro" id="IPR008920">
    <property type="entry name" value="TF_FadR/GntR_C"/>
</dbReference>
<feature type="domain" description="HTH gntR-type" evidence="5">
    <location>
        <begin position="39"/>
        <end position="107"/>
    </location>
</feature>
<feature type="region of interest" description="Disordered" evidence="4">
    <location>
        <begin position="19"/>
        <end position="38"/>
    </location>
</feature>
<dbReference type="Gene3D" id="1.10.10.10">
    <property type="entry name" value="Winged helix-like DNA-binding domain superfamily/Winged helix DNA-binding domain"/>
    <property type="match status" value="1"/>
</dbReference>
<keyword evidence="7" id="KW-1185">Reference proteome</keyword>
<dbReference type="GO" id="GO:0003677">
    <property type="term" value="F:DNA binding"/>
    <property type="evidence" value="ECO:0007669"/>
    <property type="project" value="UniProtKB-KW"/>
</dbReference>
<evidence type="ECO:0000313" key="6">
    <source>
        <dbReference type="EMBL" id="KAB0266779.1"/>
    </source>
</evidence>
<dbReference type="SMART" id="SM00345">
    <property type="entry name" value="HTH_GNTR"/>
    <property type="match status" value="1"/>
</dbReference>
<dbReference type="SMART" id="SM00895">
    <property type="entry name" value="FCD"/>
    <property type="match status" value="1"/>
</dbReference>
<organism evidence="6 7">
    <name type="scientific">Microvirga brassicacearum</name>
    <dbReference type="NCBI Taxonomy" id="2580413"/>
    <lineage>
        <taxon>Bacteria</taxon>
        <taxon>Pseudomonadati</taxon>
        <taxon>Pseudomonadota</taxon>
        <taxon>Alphaproteobacteria</taxon>
        <taxon>Hyphomicrobiales</taxon>
        <taxon>Methylobacteriaceae</taxon>
        <taxon>Microvirga</taxon>
    </lineage>
</organism>
<evidence type="ECO:0000256" key="4">
    <source>
        <dbReference type="SAM" id="MobiDB-lite"/>
    </source>
</evidence>
<dbReference type="Gene3D" id="1.20.120.530">
    <property type="entry name" value="GntR ligand-binding domain-like"/>
    <property type="match status" value="1"/>
</dbReference>
<dbReference type="InterPro" id="IPR000524">
    <property type="entry name" value="Tscrpt_reg_HTH_GntR"/>
</dbReference>
<keyword evidence="1" id="KW-0805">Transcription regulation</keyword>
<dbReference type="AlphaFoldDB" id="A0A5N3PAL6"/>
<dbReference type="PANTHER" id="PTHR43537">
    <property type="entry name" value="TRANSCRIPTIONAL REGULATOR, GNTR FAMILY"/>
    <property type="match status" value="1"/>
</dbReference>
<keyword evidence="3" id="KW-0804">Transcription</keyword>
<dbReference type="Proteomes" id="UP000325684">
    <property type="component" value="Unassembled WGS sequence"/>
</dbReference>
<dbReference type="SUPFAM" id="SSF48008">
    <property type="entry name" value="GntR ligand-binding domain-like"/>
    <property type="match status" value="1"/>
</dbReference>
<evidence type="ECO:0000256" key="2">
    <source>
        <dbReference type="ARBA" id="ARBA00023125"/>
    </source>
</evidence>